<gene>
    <name evidence="1" type="ORF">DPMN_059903</name>
</gene>
<name>A0A9D4HFE3_DREPO</name>
<evidence type="ECO:0000313" key="1">
    <source>
        <dbReference type="EMBL" id="KAH3717125.1"/>
    </source>
</evidence>
<sequence length="85" mass="9832">MEDRRKRPVGPKRTKARLLPMLLDRKLNSRTEESQKRESAVKGAFLGEFTSAFNRKFREDGTRSYRILSISDIEDAALCDNKICL</sequence>
<proteinExistence type="predicted"/>
<dbReference type="AlphaFoldDB" id="A0A9D4HFE3"/>
<evidence type="ECO:0000313" key="2">
    <source>
        <dbReference type="Proteomes" id="UP000828390"/>
    </source>
</evidence>
<dbReference type="Proteomes" id="UP000828390">
    <property type="component" value="Unassembled WGS sequence"/>
</dbReference>
<accession>A0A9D4HFE3</accession>
<organism evidence="1 2">
    <name type="scientific">Dreissena polymorpha</name>
    <name type="common">Zebra mussel</name>
    <name type="synonym">Mytilus polymorpha</name>
    <dbReference type="NCBI Taxonomy" id="45954"/>
    <lineage>
        <taxon>Eukaryota</taxon>
        <taxon>Metazoa</taxon>
        <taxon>Spiralia</taxon>
        <taxon>Lophotrochozoa</taxon>
        <taxon>Mollusca</taxon>
        <taxon>Bivalvia</taxon>
        <taxon>Autobranchia</taxon>
        <taxon>Heteroconchia</taxon>
        <taxon>Euheterodonta</taxon>
        <taxon>Imparidentia</taxon>
        <taxon>Neoheterodontei</taxon>
        <taxon>Myida</taxon>
        <taxon>Dreissenoidea</taxon>
        <taxon>Dreissenidae</taxon>
        <taxon>Dreissena</taxon>
    </lineage>
</organism>
<reference evidence="1" key="1">
    <citation type="journal article" date="2019" name="bioRxiv">
        <title>The Genome of the Zebra Mussel, Dreissena polymorpha: A Resource for Invasive Species Research.</title>
        <authorList>
            <person name="McCartney M.A."/>
            <person name="Auch B."/>
            <person name="Kono T."/>
            <person name="Mallez S."/>
            <person name="Zhang Y."/>
            <person name="Obille A."/>
            <person name="Becker A."/>
            <person name="Abrahante J.E."/>
            <person name="Garbe J."/>
            <person name="Badalamenti J.P."/>
            <person name="Herman A."/>
            <person name="Mangelson H."/>
            <person name="Liachko I."/>
            <person name="Sullivan S."/>
            <person name="Sone E.D."/>
            <person name="Koren S."/>
            <person name="Silverstein K.A.T."/>
            <person name="Beckman K.B."/>
            <person name="Gohl D.M."/>
        </authorList>
    </citation>
    <scope>NUCLEOTIDE SEQUENCE</scope>
    <source>
        <strain evidence="1">Duluth1</strain>
        <tissue evidence="1">Whole animal</tissue>
    </source>
</reference>
<reference evidence="1" key="2">
    <citation type="submission" date="2020-11" db="EMBL/GenBank/DDBJ databases">
        <authorList>
            <person name="McCartney M.A."/>
            <person name="Auch B."/>
            <person name="Kono T."/>
            <person name="Mallez S."/>
            <person name="Becker A."/>
            <person name="Gohl D.M."/>
            <person name="Silverstein K.A.T."/>
            <person name="Koren S."/>
            <person name="Bechman K.B."/>
            <person name="Herman A."/>
            <person name="Abrahante J.E."/>
            <person name="Garbe J."/>
        </authorList>
    </citation>
    <scope>NUCLEOTIDE SEQUENCE</scope>
    <source>
        <strain evidence="1">Duluth1</strain>
        <tissue evidence="1">Whole animal</tissue>
    </source>
</reference>
<comment type="caution">
    <text evidence="1">The sequence shown here is derived from an EMBL/GenBank/DDBJ whole genome shotgun (WGS) entry which is preliminary data.</text>
</comment>
<keyword evidence="2" id="KW-1185">Reference proteome</keyword>
<protein>
    <submittedName>
        <fullName evidence="1">Uncharacterized protein</fullName>
    </submittedName>
</protein>
<dbReference type="EMBL" id="JAIWYP010000013">
    <property type="protein sequence ID" value="KAH3717125.1"/>
    <property type="molecule type" value="Genomic_DNA"/>
</dbReference>